<reference evidence="1" key="1">
    <citation type="journal article" date="2020" name="Stud. Mycol.">
        <title>101 Dothideomycetes genomes: a test case for predicting lifestyles and emergence of pathogens.</title>
        <authorList>
            <person name="Haridas S."/>
            <person name="Albert R."/>
            <person name="Binder M."/>
            <person name="Bloem J."/>
            <person name="Labutti K."/>
            <person name="Salamov A."/>
            <person name="Andreopoulos B."/>
            <person name="Baker S."/>
            <person name="Barry K."/>
            <person name="Bills G."/>
            <person name="Bluhm B."/>
            <person name="Cannon C."/>
            <person name="Castanera R."/>
            <person name="Culley D."/>
            <person name="Daum C."/>
            <person name="Ezra D."/>
            <person name="Gonzalez J."/>
            <person name="Henrissat B."/>
            <person name="Kuo A."/>
            <person name="Liang C."/>
            <person name="Lipzen A."/>
            <person name="Lutzoni F."/>
            <person name="Magnuson J."/>
            <person name="Mondo S."/>
            <person name="Nolan M."/>
            <person name="Ohm R."/>
            <person name="Pangilinan J."/>
            <person name="Park H.-J."/>
            <person name="Ramirez L."/>
            <person name="Alfaro M."/>
            <person name="Sun H."/>
            <person name="Tritt A."/>
            <person name="Yoshinaga Y."/>
            <person name="Zwiers L.-H."/>
            <person name="Turgeon B."/>
            <person name="Goodwin S."/>
            <person name="Spatafora J."/>
            <person name="Crous P."/>
            <person name="Grigoriev I."/>
        </authorList>
    </citation>
    <scope>NUCLEOTIDE SEQUENCE</scope>
    <source>
        <strain evidence="1">CBS 690.94</strain>
    </source>
</reference>
<evidence type="ECO:0000313" key="1">
    <source>
        <dbReference type="EMBL" id="KAF2449675.1"/>
    </source>
</evidence>
<protein>
    <submittedName>
        <fullName evidence="1">Uncharacterized protein</fullName>
    </submittedName>
</protein>
<accession>A0A9P4UH05</accession>
<keyword evidence="2" id="KW-1185">Reference proteome</keyword>
<sequence>MSDHQNRRDGLFKKRSETTTFYDTIKENLWIGIPWWLRYSFRDYTCTWFMGLRLCGYGVGIRVENLIQDACNCTEAISPEITHIRIWPRYAAQWVKLPIPLDLGSSMDGLCLADGGSFGIRFRNTVGPDQFHWRHRRAVTGSDARILLGRNLPSTKHSIRGCVPTTTTDSPAARRSNYRLIPSVNCHLWVRCCS</sequence>
<evidence type="ECO:0000313" key="2">
    <source>
        <dbReference type="Proteomes" id="UP000799764"/>
    </source>
</evidence>
<dbReference type="Proteomes" id="UP000799764">
    <property type="component" value="Unassembled WGS sequence"/>
</dbReference>
<name>A0A9P4UH05_9PLEO</name>
<proteinExistence type="predicted"/>
<dbReference type="AlphaFoldDB" id="A0A9P4UH05"/>
<gene>
    <name evidence="1" type="ORF">P171DRAFT_427856</name>
</gene>
<comment type="caution">
    <text evidence="1">The sequence shown here is derived from an EMBL/GenBank/DDBJ whole genome shotgun (WGS) entry which is preliminary data.</text>
</comment>
<dbReference type="EMBL" id="MU001494">
    <property type="protein sequence ID" value="KAF2449675.1"/>
    <property type="molecule type" value="Genomic_DNA"/>
</dbReference>
<organism evidence="1 2">
    <name type="scientific">Karstenula rhodostoma CBS 690.94</name>
    <dbReference type="NCBI Taxonomy" id="1392251"/>
    <lineage>
        <taxon>Eukaryota</taxon>
        <taxon>Fungi</taxon>
        <taxon>Dikarya</taxon>
        <taxon>Ascomycota</taxon>
        <taxon>Pezizomycotina</taxon>
        <taxon>Dothideomycetes</taxon>
        <taxon>Pleosporomycetidae</taxon>
        <taxon>Pleosporales</taxon>
        <taxon>Massarineae</taxon>
        <taxon>Didymosphaeriaceae</taxon>
        <taxon>Karstenula</taxon>
    </lineage>
</organism>